<dbReference type="Proteomes" id="UP000541810">
    <property type="component" value="Unassembled WGS sequence"/>
</dbReference>
<keyword evidence="1" id="KW-0732">Signal</keyword>
<gene>
    <name evidence="2" type="ORF">HNQ40_002755</name>
</gene>
<dbReference type="RefSeq" id="WP_184678443.1">
    <property type="nucleotide sequence ID" value="NZ_JACHGY010000001.1"/>
</dbReference>
<dbReference type="EMBL" id="JACHGY010000001">
    <property type="protein sequence ID" value="MBB6430949.1"/>
    <property type="molecule type" value="Genomic_DNA"/>
</dbReference>
<reference evidence="2 3" key="1">
    <citation type="submission" date="2020-08" db="EMBL/GenBank/DDBJ databases">
        <title>Genomic Encyclopedia of Type Strains, Phase IV (KMG-IV): sequencing the most valuable type-strain genomes for metagenomic binning, comparative biology and taxonomic classification.</title>
        <authorList>
            <person name="Goeker M."/>
        </authorList>
    </citation>
    <scope>NUCLEOTIDE SEQUENCE [LARGE SCALE GENOMIC DNA]</scope>
    <source>
        <strain evidence="2 3">DSM 103725</strain>
    </source>
</reference>
<name>A0A7X0LLI8_9BACT</name>
<evidence type="ECO:0000256" key="1">
    <source>
        <dbReference type="SAM" id="SignalP"/>
    </source>
</evidence>
<feature type="chain" id="PRO_5030953570" description="Outer membrane protein" evidence="1">
    <location>
        <begin position="28"/>
        <end position="285"/>
    </location>
</feature>
<dbReference type="Pfam" id="PF09694">
    <property type="entry name" value="Gcw_chp"/>
    <property type="match status" value="1"/>
</dbReference>
<feature type="signal peptide" evidence="1">
    <location>
        <begin position="1"/>
        <end position="27"/>
    </location>
</feature>
<accession>A0A7X0LLI8</accession>
<keyword evidence="3" id="KW-1185">Reference proteome</keyword>
<dbReference type="InterPro" id="IPR010239">
    <property type="entry name" value="CHP02001"/>
</dbReference>
<sequence length="285" mass="29912">MTKESKFAGLCLVGGLAAAALTTSSVAQDAPPAVNNGLLSWSAGADVVSTYMFRGIEQEDSGLIVQPYVEVGAPLGDTGLDFTLGTWSSIHSNATGAVAGGPSNWYESDLYAGLGYAINDQFAVSATFTGYYSPNNAFADIEEIAFGVEYDDSEALGDYAFAPYALLAIETRDAGGSEDVYLELGGAFSAFFIESEDLPVELSFPIALGLSIDDYYTDAGGDNEFFGFFKIGAAASMPLDFIPSDYGVWSASAGLDLYFVNDDAGLLDDGDDFEIAALLGVGMEY</sequence>
<organism evidence="2 3">
    <name type="scientific">Algisphaera agarilytica</name>
    <dbReference type="NCBI Taxonomy" id="1385975"/>
    <lineage>
        <taxon>Bacteria</taxon>
        <taxon>Pseudomonadati</taxon>
        <taxon>Planctomycetota</taxon>
        <taxon>Phycisphaerae</taxon>
        <taxon>Phycisphaerales</taxon>
        <taxon>Phycisphaeraceae</taxon>
        <taxon>Algisphaera</taxon>
    </lineage>
</organism>
<protein>
    <recommendedName>
        <fullName evidence="4">Outer membrane protein</fullName>
    </recommendedName>
</protein>
<evidence type="ECO:0000313" key="2">
    <source>
        <dbReference type="EMBL" id="MBB6430949.1"/>
    </source>
</evidence>
<evidence type="ECO:0008006" key="4">
    <source>
        <dbReference type="Google" id="ProtNLM"/>
    </source>
</evidence>
<dbReference type="AlphaFoldDB" id="A0A7X0LLI8"/>
<comment type="caution">
    <text evidence="2">The sequence shown here is derived from an EMBL/GenBank/DDBJ whole genome shotgun (WGS) entry which is preliminary data.</text>
</comment>
<proteinExistence type="predicted"/>
<evidence type="ECO:0000313" key="3">
    <source>
        <dbReference type="Proteomes" id="UP000541810"/>
    </source>
</evidence>